<dbReference type="SUPFAM" id="SSF56112">
    <property type="entry name" value="Protein kinase-like (PK-like)"/>
    <property type="match status" value="1"/>
</dbReference>
<dbReference type="EMBL" id="CAMXCT010001609">
    <property type="protein sequence ID" value="CAI3991581.1"/>
    <property type="molecule type" value="Genomic_DNA"/>
</dbReference>
<organism evidence="4">
    <name type="scientific">Cladocopium goreaui</name>
    <dbReference type="NCBI Taxonomy" id="2562237"/>
    <lineage>
        <taxon>Eukaryota</taxon>
        <taxon>Sar</taxon>
        <taxon>Alveolata</taxon>
        <taxon>Dinophyceae</taxon>
        <taxon>Suessiales</taxon>
        <taxon>Symbiodiniaceae</taxon>
        <taxon>Cladocopium</taxon>
    </lineage>
</organism>
<evidence type="ECO:0000259" key="3">
    <source>
        <dbReference type="PROSITE" id="PS50011"/>
    </source>
</evidence>
<evidence type="ECO:0000256" key="2">
    <source>
        <dbReference type="SAM" id="MobiDB-lite"/>
    </source>
</evidence>
<evidence type="ECO:0000313" key="5">
    <source>
        <dbReference type="EMBL" id="CAL4778893.1"/>
    </source>
</evidence>
<gene>
    <name evidence="4" type="ORF">C1SCF055_LOCUS18478</name>
</gene>
<dbReference type="SMART" id="SM00220">
    <property type="entry name" value="S_TKc"/>
    <property type="match status" value="1"/>
</dbReference>
<dbReference type="EMBL" id="CAMXCT030001609">
    <property type="protein sequence ID" value="CAL4778893.1"/>
    <property type="molecule type" value="Genomic_DNA"/>
</dbReference>
<dbReference type="GO" id="GO:0004672">
    <property type="term" value="F:protein kinase activity"/>
    <property type="evidence" value="ECO:0007669"/>
    <property type="project" value="InterPro"/>
</dbReference>
<dbReference type="PROSITE" id="PS50011">
    <property type="entry name" value="PROTEIN_KINASE_DOM"/>
    <property type="match status" value="1"/>
</dbReference>
<dbReference type="OrthoDB" id="10252171at2759"/>
<dbReference type="Proteomes" id="UP001152797">
    <property type="component" value="Unassembled WGS sequence"/>
</dbReference>
<dbReference type="PROSITE" id="PS00107">
    <property type="entry name" value="PROTEIN_KINASE_ATP"/>
    <property type="match status" value="1"/>
</dbReference>
<keyword evidence="5" id="KW-0418">Kinase</keyword>
<evidence type="ECO:0000313" key="6">
    <source>
        <dbReference type="Proteomes" id="UP001152797"/>
    </source>
</evidence>
<evidence type="ECO:0000256" key="1">
    <source>
        <dbReference type="PROSITE-ProRule" id="PRU10141"/>
    </source>
</evidence>
<feature type="domain" description="Protein kinase" evidence="3">
    <location>
        <begin position="265"/>
        <end position="534"/>
    </location>
</feature>
<dbReference type="InterPro" id="IPR011009">
    <property type="entry name" value="Kinase-like_dom_sf"/>
</dbReference>
<keyword evidence="1" id="KW-0067">ATP-binding</keyword>
<feature type="binding site" evidence="1">
    <location>
        <position position="294"/>
    </location>
    <ligand>
        <name>ATP</name>
        <dbReference type="ChEBI" id="CHEBI:30616"/>
    </ligand>
</feature>
<dbReference type="Gene3D" id="1.10.510.10">
    <property type="entry name" value="Transferase(Phosphotransferase) domain 1"/>
    <property type="match status" value="1"/>
</dbReference>
<dbReference type="AlphaFoldDB" id="A0A9P1FXB1"/>
<reference evidence="5 6" key="2">
    <citation type="submission" date="2024-05" db="EMBL/GenBank/DDBJ databases">
        <authorList>
            <person name="Chen Y."/>
            <person name="Shah S."/>
            <person name="Dougan E. K."/>
            <person name="Thang M."/>
            <person name="Chan C."/>
        </authorList>
    </citation>
    <scope>NUCLEOTIDE SEQUENCE [LARGE SCALE GENOMIC DNA]</scope>
</reference>
<dbReference type="PANTHER" id="PTHR24347">
    <property type="entry name" value="SERINE/THREONINE-PROTEIN KINASE"/>
    <property type="match status" value="1"/>
</dbReference>
<feature type="compositionally biased region" description="Basic and acidic residues" evidence="2">
    <location>
        <begin position="40"/>
        <end position="57"/>
    </location>
</feature>
<keyword evidence="5" id="KW-0808">Transferase</keyword>
<protein>
    <submittedName>
        <fullName evidence="5">Serine/threonine-protein kinase H1-like</fullName>
    </submittedName>
</protein>
<keyword evidence="1" id="KW-0547">Nucleotide-binding</keyword>
<dbReference type="InterPro" id="IPR000719">
    <property type="entry name" value="Prot_kinase_dom"/>
</dbReference>
<dbReference type="InterPro" id="IPR017441">
    <property type="entry name" value="Protein_kinase_ATP_BS"/>
</dbReference>
<dbReference type="EMBL" id="CAMXCT020001609">
    <property type="protein sequence ID" value="CAL1144956.1"/>
    <property type="molecule type" value="Genomic_DNA"/>
</dbReference>
<sequence length="567" mass="62895">MPLSHGSGSGYWSSENWDPDSRVYTGADIFQTHRLAVQPDKAELEAKSEALKERESQEPVQPGLRRGSSAAYWGAMDDDLDMSMDLGIGNVSLARSPPAVAKKVSFDGGYQGVQQGVQGYAQGDTDTKSLRRGSSDYWTSGNWDMDQRDQRDQRRQYMKPDLNHPMVEELDTPSTQSGSASVKCLPRKDSNAYWDANQWDPDERIYVGAEAGQTNHLTAVIQSDDKLIRAWAGGLTCSGQPSGPVEILKALNSASEVPELRDLYEVEAESVGFGSFGVVRKATHRETGTRCVVKSLKKTQSGPMYKSQVENGLFDSLLSMSWRTPHDGIVKYLDMLESEDHYYVVMENLGGPELLEQMERIFPVTEAHCQQIMREVLMSLAHIHNTVGICHRDIKLDNFRYRSSEPGSPLVLLDFGFLAPLNKPWDGKKCGTRMYMAPEVITDAVEQQHLGAIDMWAAGVMLYTLFTGDCPVQPEQMQTLAPKSPAAETIMAEALRAEPLKSMSTEARDFLQQLLCLEASSRITAADALKHPWFSLRLDGAPVVPASKGSYRRMSSKSSKVPELPDQ</sequence>
<evidence type="ECO:0000313" key="4">
    <source>
        <dbReference type="EMBL" id="CAI3991581.1"/>
    </source>
</evidence>
<proteinExistence type="predicted"/>
<name>A0A9P1FXB1_9DINO</name>
<dbReference type="Pfam" id="PF00069">
    <property type="entry name" value="Pkinase"/>
    <property type="match status" value="1"/>
</dbReference>
<feature type="region of interest" description="Disordered" evidence="2">
    <location>
        <begin position="547"/>
        <end position="567"/>
    </location>
</feature>
<accession>A0A9P1FXB1</accession>
<keyword evidence="6" id="KW-1185">Reference proteome</keyword>
<comment type="caution">
    <text evidence="4">The sequence shown here is derived from an EMBL/GenBank/DDBJ whole genome shotgun (WGS) entry which is preliminary data.</text>
</comment>
<feature type="region of interest" description="Disordered" evidence="2">
    <location>
        <begin position="40"/>
        <end position="66"/>
    </location>
</feature>
<dbReference type="GO" id="GO:0005524">
    <property type="term" value="F:ATP binding"/>
    <property type="evidence" value="ECO:0007669"/>
    <property type="project" value="UniProtKB-UniRule"/>
</dbReference>
<reference evidence="4" key="1">
    <citation type="submission" date="2022-10" db="EMBL/GenBank/DDBJ databases">
        <authorList>
            <person name="Chen Y."/>
            <person name="Dougan E. K."/>
            <person name="Chan C."/>
            <person name="Rhodes N."/>
            <person name="Thang M."/>
        </authorList>
    </citation>
    <scope>NUCLEOTIDE SEQUENCE</scope>
</reference>